<evidence type="ECO:0000313" key="3">
    <source>
        <dbReference type="Proteomes" id="UP000192923"/>
    </source>
</evidence>
<dbReference type="EMBL" id="FXAM01000005">
    <property type="protein sequence ID" value="SMF97851.1"/>
    <property type="molecule type" value="Genomic_DNA"/>
</dbReference>
<evidence type="ECO:0000313" key="2">
    <source>
        <dbReference type="EMBL" id="SMF97851.1"/>
    </source>
</evidence>
<accession>A0A1Y6D5G3</accession>
<organism evidence="2 3">
    <name type="scientific">Methylomagnum ishizawai</name>
    <dbReference type="NCBI Taxonomy" id="1760988"/>
    <lineage>
        <taxon>Bacteria</taxon>
        <taxon>Pseudomonadati</taxon>
        <taxon>Pseudomonadota</taxon>
        <taxon>Gammaproteobacteria</taxon>
        <taxon>Methylococcales</taxon>
        <taxon>Methylococcaceae</taxon>
        <taxon>Methylomagnum</taxon>
    </lineage>
</organism>
<reference evidence="2 3" key="1">
    <citation type="submission" date="2016-12" db="EMBL/GenBank/DDBJ databases">
        <authorList>
            <person name="Song W.-J."/>
            <person name="Kurnit D.M."/>
        </authorList>
    </citation>
    <scope>NUCLEOTIDE SEQUENCE [LARGE SCALE GENOMIC DNA]</scope>
    <source>
        <strain evidence="2 3">175</strain>
    </source>
</reference>
<dbReference type="AlphaFoldDB" id="A0A1Y6D5G3"/>
<proteinExistence type="predicted"/>
<dbReference type="STRING" id="1760988.SAMN02949497_4784"/>
<evidence type="ECO:0008006" key="4">
    <source>
        <dbReference type="Google" id="ProtNLM"/>
    </source>
</evidence>
<evidence type="ECO:0000313" key="1">
    <source>
        <dbReference type="EMBL" id="SMF97815.1"/>
    </source>
</evidence>
<dbReference type="EMBL" id="FXAM01000005">
    <property type="protein sequence ID" value="SMF97815.1"/>
    <property type="molecule type" value="Genomic_DNA"/>
</dbReference>
<protein>
    <recommendedName>
        <fullName evidence="4">STAS domain-containing protein</fullName>
    </recommendedName>
</protein>
<sequence length="78" mass="8475">MAIEFTQDLATFHGVIGVEDAETLLEWLQNRPRAKVDLSACTHLHPANLQVLMAAKTAVGAWPTDPGLAAWLKPALEI</sequence>
<dbReference type="Proteomes" id="UP000192923">
    <property type="component" value="Unassembled WGS sequence"/>
</dbReference>
<name>A0A1Y6D5G3_9GAMM</name>
<gene>
    <name evidence="1" type="ORF">SAMN02949497_4784</name>
    <name evidence="2" type="ORF">SAMN02949497_4826</name>
</gene>
<keyword evidence="3" id="KW-1185">Reference proteome</keyword>
<dbReference type="OrthoDB" id="7585928at2"/>
<dbReference type="RefSeq" id="WP_085216827.1">
    <property type="nucleotide sequence ID" value="NZ_FXAM01000005.1"/>
</dbReference>